<organism evidence="1 2">
    <name type="scientific">Echinicola arenosa</name>
    <dbReference type="NCBI Taxonomy" id="2774144"/>
    <lineage>
        <taxon>Bacteria</taxon>
        <taxon>Pseudomonadati</taxon>
        <taxon>Bacteroidota</taxon>
        <taxon>Cytophagia</taxon>
        <taxon>Cytophagales</taxon>
        <taxon>Cyclobacteriaceae</taxon>
        <taxon>Echinicola</taxon>
    </lineage>
</organism>
<sequence length="551" mass="58264">MKNKLFGAVLASMALLFSCNPEDNTPQAGNDKILINTDKAVLSARLSQTNTGVVGITSESAANAKRARIGVEEEGEIGNLPLELIAQVEAPTFEGNTLQATHVTINGDYAYVTYNTQGAKYLGAIDIFDISNVLKPVIVSQAIFEEADLNAVDYVEGKLYIAAAVDQYGSYGVDGPANLITVSASNGQFTSDFEFSTVDGYVATDINHTNNNVVMVSGTDGKVTLFDKSNSTIVSQVDFPDLRSVTFGQSAVFGIDQNKLFVLCGEKGINILNPVSLETEITIPLSPDYSGAKRTMDVHDEALVVSEGANGAGLYSTSNGAELQRVEIPVVSEGLLTEEIVTNAVTTNEKHLFMANGAAGVSAAAFEEDGVETLGVLDLFGSSNFVKANDEYIFVASGLQGLQILKINLAEEINDNVCTDLPAYTGNSWVNINSGEPQGYAGSLVVDGLNVNDDFTFCGSLSVKGWANVNSNGTFNMRGSLVIGQYGQDTGLQINDTMIIEGSLVIYGNLTLNSGAKLEFLGSGSSVTVYGNVWNNGATITGDYNDTEGKL</sequence>
<proteinExistence type="predicted"/>
<comment type="caution">
    <text evidence="1">The sequence shown here is derived from an EMBL/GenBank/DDBJ whole genome shotgun (WGS) entry which is preliminary data.</text>
</comment>
<dbReference type="SUPFAM" id="SSF50998">
    <property type="entry name" value="Quinoprotein alcohol dehydrogenase-like"/>
    <property type="match status" value="1"/>
</dbReference>
<dbReference type="PROSITE" id="PS51257">
    <property type="entry name" value="PROKAR_LIPOPROTEIN"/>
    <property type="match status" value="1"/>
</dbReference>
<reference evidence="1 2" key="1">
    <citation type="submission" date="2020-09" db="EMBL/GenBank/DDBJ databases">
        <title>Echinicola sp. CAU 1574 isolated from sand of Sido Beach.</title>
        <authorList>
            <person name="Kim W."/>
        </authorList>
    </citation>
    <scope>NUCLEOTIDE SEQUENCE [LARGE SCALE GENOMIC DNA]</scope>
    <source>
        <strain evidence="1 2">CAU 1574</strain>
    </source>
</reference>
<dbReference type="InterPro" id="IPR011047">
    <property type="entry name" value="Quinoprotein_ADH-like_sf"/>
</dbReference>
<evidence type="ECO:0000313" key="1">
    <source>
        <dbReference type="EMBL" id="MBD8488461.1"/>
    </source>
</evidence>
<dbReference type="RefSeq" id="WP_192009327.1">
    <property type="nucleotide sequence ID" value="NZ_JACYTQ010000002.1"/>
</dbReference>
<keyword evidence="2" id="KW-1185">Reference proteome</keyword>
<evidence type="ECO:0008006" key="3">
    <source>
        <dbReference type="Google" id="ProtNLM"/>
    </source>
</evidence>
<accession>A0ABR9AIA4</accession>
<dbReference type="Proteomes" id="UP000647133">
    <property type="component" value="Unassembled WGS sequence"/>
</dbReference>
<dbReference type="EMBL" id="JACYTQ010000002">
    <property type="protein sequence ID" value="MBD8488461.1"/>
    <property type="molecule type" value="Genomic_DNA"/>
</dbReference>
<name>A0ABR9AIA4_9BACT</name>
<gene>
    <name evidence="1" type="ORF">IFO69_06850</name>
</gene>
<protein>
    <recommendedName>
        <fullName evidence="3">LVIVD repeat-containing protein</fullName>
    </recommendedName>
</protein>
<evidence type="ECO:0000313" key="2">
    <source>
        <dbReference type="Proteomes" id="UP000647133"/>
    </source>
</evidence>